<dbReference type="EMBL" id="UGTL01000001">
    <property type="protein sequence ID" value="SUB84706.1"/>
    <property type="molecule type" value="Genomic_DNA"/>
</dbReference>
<sequence>MRIGNGIVERNCIKESDKNWIPANKKGIQFLFYMARRTLKERNVFLLLAGYIVF</sequence>
<evidence type="ECO:0000313" key="2">
    <source>
        <dbReference type="Proteomes" id="UP000254072"/>
    </source>
</evidence>
<evidence type="ECO:0000313" key="1">
    <source>
        <dbReference type="EMBL" id="SUB84706.1"/>
    </source>
</evidence>
<protein>
    <submittedName>
        <fullName evidence="1">Uncharacterized protein</fullName>
    </submittedName>
</protein>
<gene>
    <name evidence="1" type="ORF">NCTC11157_00413</name>
</gene>
<proteinExistence type="predicted"/>
<dbReference type="AlphaFoldDB" id="A0A379DW27"/>
<reference evidence="1 2" key="1">
    <citation type="submission" date="2018-06" db="EMBL/GenBank/DDBJ databases">
        <authorList>
            <consortium name="Pathogen Informatics"/>
            <person name="Doyle S."/>
        </authorList>
    </citation>
    <scope>NUCLEOTIDE SEQUENCE [LARGE SCALE GENOMIC DNA]</scope>
    <source>
        <strain evidence="1 2">NCTC11157</strain>
    </source>
</reference>
<organism evidence="1 2">
    <name type="scientific">Prevotella disiens</name>
    <dbReference type="NCBI Taxonomy" id="28130"/>
    <lineage>
        <taxon>Bacteria</taxon>
        <taxon>Pseudomonadati</taxon>
        <taxon>Bacteroidota</taxon>
        <taxon>Bacteroidia</taxon>
        <taxon>Bacteroidales</taxon>
        <taxon>Prevotellaceae</taxon>
        <taxon>Prevotella</taxon>
    </lineage>
</organism>
<dbReference type="Proteomes" id="UP000254072">
    <property type="component" value="Unassembled WGS sequence"/>
</dbReference>
<name>A0A379DW27_9BACT</name>
<accession>A0A379DW27</accession>